<dbReference type="EMBL" id="JALHLF010000137">
    <property type="protein sequence ID" value="MCJ2184732.1"/>
    <property type="molecule type" value="Genomic_DNA"/>
</dbReference>
<evidence type="ECO:0000256" key="1">
    <source>
        <dbReference type="ARBA" id="ARBA00007391"/>
    </source>
</evidence>
<feature type="region of interest" description="Disordered" evidence="3">
    <location>
        <begin position="181"/>
        <end position="202"/>
    </location>
</feature>
<dbReference type="InterPro" id="IPR004365">
    <property type="entry name" value="NA-bd_OB_tRNA"/>
</dbReference>
<feature type="compositionally biased region" description="Basic and acidic residues" evidence="3">
    <location>
        <begin position="181"/>
        <end position="190"/>
    </location>
</feature>
<gene>
    <name evidence="5" type="ORF">MTR62_18850</name>
</gene>
<dbReference type="Pfam" id="PF01336">
    <property type="entry name" value="tRNA_anti-codon"/>
    <property type="match status" value="1"/>
</dbReference>
<evidence type="ECO:0000256" key="3">
    <source>
        <dbReference type="SAM" id="MobiDB-lite"/>
    </source>
</evidence>
<dbReference type="PANTHER" id="PTHR32294">
    <property type="entry name" value="DNA POLYMERASE III SUBUNIT ALPHA"/>
    <property type="match status" value="1"/>
</dbReference>
<proteinExistence type="inferred from homology"/>
<protein>
    <recommendedName>
        <fullName evidence="2">Error-prone DNA polymerase</fullName>
    </recommendedName>
</protein>
<name>A0ABT0BI52_9SPHN</name>
<dbReference type="PANTHER" id="PTHR32294:SF4">
    <property type="entry name" value="ERROR-PRONE DNA POLYMERASE"/>
    <property type="match status" value="1"/>
</dbReference>
<sequence>GSLGRSRREGLWDVRRTPAGQLPLFAAADAPELAEEGEAPLPAMRASEEVVADYQTTRLSLKGHPVAFLRAALEAEGMAPCAVANALPDGRKASVAGVVLIRQRPGKGNAVFLTIEDESGIVNALLWSRDMERQRRAVMGARLMRVDGVIQRSTEGVVHLMVHTVHDLSARLDALARGEDEAGAAGRDDSVQAPGGLRGHPRAVRVLPRSRDFH</sequence>
<dbReference type="RefSeq" id="WP_327194435.1">
    <property type="nucleotide sequence ID" value="NZ_JALHLF010000137.1"/>
</dbReference>
<comment type="caution">
    <text evidence="5">The sequence shown here is derived from an EMBL/GenBank/DDBJ whole genome shotgun (WGS) entry which is preliminary data.</text>
</comment>
<reference evidence="5" key="1">
    <citation type="submission" date="2022-03" db="EMBL/GenBank/DDBJ databases">
        <title>Identification of a novel bacterium isolated from mangrove sediments.</title>
        <authorList>
            <person name="Pan X."/>
        </authorList>
    </citation>
    <scope>NUCLEOTIDE SEQUENCE</scope>
    <source>
        <strain evidence="5">B1949</strain>
    </source>
</reference>
<accession>A0ABT0BI52</accession>
<feature type="domain" description="OB" evidence="4">
    <location>
        <begin position="94"/>
        <end position="166"/>
    </location>
</feature>
<organism evidence="5 6">
    <name type="scientific">Novosphingobium organovorum</name>
    <dbReference type="NCBI Taxonomy" id="2930092"/>
    <lineage>
        <taxon>Bacteria</taxon>
        <taxon>Pseudomonadati</taxon>
        <taxon>Pseudomonadota</taxon>
        <taxon>Alphaproteobacteria</taxon>
        <taxon>Sphingomonadales</taxon>
        <taxon>Sphingomonadaceae</taxon>
        <taxon>Novosphingobium</taxon>
    </lineage>
</organism>
<dbReference type="Proteomes" id="UP001162881">
    <property type="component" value="Unassembled WGS sequence"/>
</dbReference>
<evidence type="ECO:0000256" key="2">
    <source>
        <dbReference type="ARBA" id="ARBA00017273"/>
    </source>
</evidence>
<feature type="non-terminal residue" evidence="5">
    <location>
        <position position="1"/>
    </location>
</feature>
<dbReference type="InterPro" id="IPR004805">
    <property type="entry name" value="DnaE2/DnaE/PolC"/>
</dbReference>
<keyword evidence="6" id="KW-1185">Reference proteome</keyword>
<evidence type="ECO:0000259" key="4">
    <source>
        <dbReference type="Pfam" id="PF01336"/>
    </source>
</evidence>
<comment type="similarity">
    <text evidence="1">Belongs to the DNA polymerase type-C family. DnaE2 subfamily.</text>
</comment>
<dbReference type="CDD" id="cd04485">
    <property type="entry name" value="DnaE_OBF"/>
    <property type="match status" value="1"/>
</dbReference>
<evidence type="ECO:0000313" key="6">
    <source>
        <dbReference type="Proteomes" id="UP001162881"/>
    </source>
</evidence>
<evidence type="ECO:0000313" key="5">
    <source>
        <dbReference type="EMBL" id="MCJ2184732.1"/>
    </source>
</evidence>